<name>A0A250J3N6_9BACT</name>
<accession>A0A250J3N6</accession>
<keyword evidence="3 5" id="KW-0808">Transferase</keyword>
<dbReference type="PANTHER" id="PTHR43398:SF1">
    <property type="entry name" value="DOLICHOL-PHOSPHATE MANNOSYLTRANSFERASE SUBUNIT 1"/>
    <property type="match status" value="1"/>
</dbReference>
<dbReference type="KEGG" id="cfus:CYFUS_003534"/>
<dbReference type="GO" id="GO:0009247">
    <property type="term" value="P:glycolipid biosynthetic process"/>
    <property type="evidence" value="ECO:0007669"/>
    <property type="project" value="TreeGrafter"/>
</dbReference>
<gene>
    <name evidence="5" type="ORF">CYFUS_003534</name>
</gene>
<evidence type="ECO:0000313" key="6">
    <source>
        <dbReference type="Proteomes" id="UP000217257"/>
    </source>
</evidence>
<dbReference type="GO" id="GO:0016020">
    <property type="term" value="C:membrane"/>
    <property type="evidence" value="ECO:0007669"/>
    <property type="project" value="GOC"/>
</dbReference>
<dbReference type="Gene3D" id="3.90.550.10">
    <property type="entry name" value="Spore Coat Polysaccharide Biosynthesis Protein SpsA, Chain A"/>
    <property type="match status" value="1"/>
</dbReference>
<evidence type="ECO:0000256" key="3">
    <source>
        <dbReference type="ARBA" id="ARBA00022679"/>
    </source>
</evidence>
<evidence type="ECO:0000259" key="4">
    <source>
        <dbReference type="Pfam" id="PF00535"/>
    </source>
</evidence>
<proteinExistence type="inferred from homology"/>
<sequence length="239" mass="26895">MSRRAMNPALVCIPTYNERDNLEPITRAVLAAEPRVDILVVDDNSPDGTGKLADELAAKEPRIRVLHREKKQGLGRAYLHAFRQALDWGYTYILEMDADFSHDPRYLPMILDTARSGVDLVLGSRYVHGGGTINWGVGRQLISQGGSLYARSILGVDIRDLTGGFKCFHRRVLESIDLNAVQSTGYAFQIELTYRALKGGFTVKEVPIVFEDRRVGQSKMSRRIFVEALTMVWKLRLTV</sequence>
<dbReference type="EMBL" id="CP022098">
    <property type="protein sequence ID" value="ATB38108.1"/>
    <property type="molecule type" value="Genomic_DNA"/>
</dbReference>
<evidence type="ECO:0000313" key="5">
    <source>
        <dbReference type="EMBL" id="ATB38108.1"/>
    </source>
</evidence>
<dbReference type="Pfam" id="PF00535">
    <property type="entry name" value="Glycos_transf_2"/>
    <property type="match status" value="1"/>
</dbReference>
<dbReference type="AlphaFoldDB" id="A0A250J3N6"/>
<dbReference type="FunFam" id="3.90.550.10:FF:000122">
    <property type="entry name" value="Dolichol-phosphate mannosyltransferase subunit 1"/>
    <property type="match status" value="1"/>
</dbReference>
<dbReference type="SUPFAM" id="SSF53448">
    <property type="entry name" value="Nucleotide-diphospho-sugar transferases"/>
    <property type="match status" value="1"/>
</dbReference>
<dbReference type="PANTHER" id="PTHR43398">
    <property type="entry name" value="DOLICHOL-PHOSPHATE MANNOSYLTRANSFERASE SUBUNIT 1"/>
    <property type="match status" value="1"/>
</dbReference>
<organism evidence="5 6">
    <name type="scientific">Cystobacter fuscus</name>
    <dbReference type="NCBI Taxonomy" id="43"/>
    <lineage>
        <taxon>Bacteria</taxon>
        <taxon>Pseudomonadati</taxon>
        <taxon>Myxococcota</taxon>
        <taxon>Myxococcia</taxon>
        <taxon>Myxococcales</taxon>
        <taxon>Cystobacterineae</taxon>
        <taxon>Archangiaceae</taxon>
        <taxon>Cystobacter</taxon>
    </lineage>
</organism>
<dbReference type="Proteomes" id="UP000217257">
    <property type="component" value="Chromosome"/>
</dbReference>
<dbReference type="InterPro" id="IPR029044">
    <property type="entry name" value="Nucleotide-diphossugar_trans"/>
</dbReference>
<dbReference type="GO" id="GO:0004582">
    <property type="term" value="F:dolichyl-phosphate beta-D-mannosyltransferase activity"/>
    <property type="evidence" value="ECO:0007669"/>
    <property type="project" value="InterPro"/>
</dbReference>
<dbReference type="InterPro" id="IPR001173">
    <property type="entry name" value="Glyco_trans_2-like"/>
</dbReference>
<dbReference type="CDD" id="cd06442">
    <property type="entry name" value="DPM1_like"/>
    <property type="match status" value="1"/>
</dbReference>
<dbReference type="InterPro" id="IPR039528">
    <property type="entry name" value="DPM1-like"/>
</dbReference>
<reference evidence="5 6" key="1">
    <citation type="submission" date="2017-06" db="EMBL/GenBank/DDBJ databases">
        <title>Sequencing and comparative analysis of myxobacterial genomes.</title>
        <authorList>
            <person name="Rupp O."/>
            <person name="Goesmann A."/>
            <person name="Sogaard-Andersen L."/>
        </authorList>
    </citation>
    <scope>NUCLEOTIDE SEQUENCE [LARGE SCALE GENOMIC DNA]</scope>
    <source>
        <strain evidence="5 6">DSM 52655</strain>
    </source>
</reference>
<evidence type="ECO:0000256" key="1">
    <source>
        <dbReference type="ARBA" id="ARBA00006739"/>
    </source>
</evidence>
<protein>
    <submittedName>
        <fullName evidence="5">Dolichyl-phosphate beta-D-mannosyltransferase</fullName>
    </submittedName>
</protein>
<keyword evidence="2 5" id="KW-0328">Glycosyltransferase</keyword>
<comment type="similarity">
    <text evidence="1">Belongs to the glycosyltransferase 2 family.</text>
</comment>
<evidence type="ECO:0000256" key="2">
    <source>
        <dbReference type="ARBA" id="ARBA00022676"/>
    </source>
</evidence>
<feature type="domain" description="Glycosyltransferase 2-like" evidence="4">
    <location>
        <begin position="11"/>
        <end position="175"/>
    </location>
</feature>